<feature type="compositionally biased region" description="Low complexity" evidence="1">
    <location>
        <begin position="128"/>
        <end position="137"/>
    </location>
</feature>
<dbReference type="EMBL" id="MN740994">
    <property type="protein sequence ID" value="QHU21996.1"/>
    <property type="molecule type" value="Genomic_DNA"/>
</dbReference>
<organism evidence="2">
    <name type="scientific">viral metagenome</name>
    <dbReference type="NCBI Taxonomy" id="1070528"/>
    <lineage>
        <taxon>unclassified sequences</taxon>
        <taxon>metagenomes</taxon>
        <taxon>organismal metagenomes</taxon>
    </lineage>
</organism>
<feature type="region of interest" description="Disordered" evidence="1">
    <location>
        <begin position="122"/>
        <end position="154"/>
    </location>
</feature>
<name>A0A6C0KY02_9ZZZZ</name>
<protein>
    <submittedName>
        <fullName evidence="2">Uncharacterized protein</fullName>
    </submittedName>
</protein>
<proteinExistence type="predicted"/>
<sequence length="592" mass="66856">MPANASYPQQPQQDTQKVYFSQTNYARILQPLRENYERKLNKPELPEDVDKRLQKTLQHYMTEIYRVNGPQSSIKTLNQEAFRETNLNMDAWLQKQVSTPVRGTYQATMPQDSLYESVGNRYEREQQARAPAPAQPATSVDFSLPKTDDDDEDPLDKYERVRKLREAENRSVAVVLPKQARNTIETGQFSEPSAESPVPVLAQPQTNNPTAPPLLAPRPQEYIIKQEDIVKYKENEYNLYIYSGDRDWLTNRNENRYNFTLNFNPASNSKTATFSPSVKERFRNIVRMELVKTILSAESLDVSVRVANDLSGTDTSRILNVLSYPYLMIRISEWTGNGYGTSANIDNTFGLVQYDQLWKSDVTAGNFGYISMTPRYLKAQRVYLPTPLATLQKLSIQIERPDGLPLTTQLDTLDIANVFLAASTNTSRYAAIPDTASYIFLKTKTYFSRFFVSEGDRIQIRGYDMGTDINVIVQVANDFNNFMNSTEGHVVVGIGYSADTSVPISVTDGPNTVGYANYIVIRSRFADPTTGSTARDYFGGSSGTELTIKTRLQTTSPSGVTALMNMNRQSHLVLRLITREMDATSNLRPDNS</sequence>
<reference evidence="2" key="1">
    <citation type="journal article" date="2020" name="Nature">
        <title>Giant virus diversity and host interactions through global metagenomics.</title>
        <authorList>
            <person name="Schulz F."/>
            <person name="Roux S."/>
            <person name="Paez-Espino D."/>
            <person name="Jungbluth S."/>
            <person name="Walsh D.A."/>
            <person name="Denef V.J."/>
            <person name="McMahon K.D."/>
            <person name="Konstantinidis K.T."/>
            <person name="Eloe-Fadrosh E.A."/>
            <person name="Kyrpides N.C."/>
            <person name="Woyke T."/>
        </authorList>
    </citation>
    <scope>NUCLEOTIDE SEQUENCE</scope>
    <source>
        <strain evidence="2">GVMAG-S-3300013286-35</strain>
    </source>
</reference>
<evidence type="ECO:0000256" key="1">
    <source>
        <dbReference type="SAM" id="MobiDB-lite"/>
    </source>
</evidence>
<accession>A0A6C0KY02</accession>
<dbReference type="AlphaFoldDB" id="A0A6C0KY02"/>
<evidence type="ECO:0000313" key="2">
    <source>
        <dbReference type="EMBL" id="QHU21996.1"/>
    </source>
</evidence>